<accession>A0A8S5TZY4</accession>
<sequence>MGNGVSFFTPNKEMAGRASMAMMQGGRQVYGMPGAFYGKGFDSAVASGMAYITGELEKMDPKVREPLTSVTWQRDMVAKTGGGWVEYTSTYNVDYGTTGPNDLSIVGTASNTIPVMQVSTEKNLYKVFTWMHMMRINFVDMAKAKQIGRSLEDMLNKGIRLNYNKSLDMNVYKGFEKLGTTGLVNDPNVVVATADNGASGKATWKDKTPDEILDDINQAITAAWVASEYDLDGMPNHILIPPQQYTLLVTRKVSEAGNCSLLEYLMNNNIAKNQGRSISIYPSRWCIKAGAGQTDRMVAYVNDEDKVNFDITVPITRAMSSPNLSAAAYDTLYAAQIGQVKFNYYQPIRYIDGI</sequence>
<dbReference type="EMBL" id="BK015968">
    <property type="protein sequence ID" value="DAF87764.1"/>
    <property type="molecule type" value="Genomic_DNA"/>
</dbReference>
<dbReference type="PIRSF" id="PIRSF029202">
    <property type="entry name" value="UCP029202"/>
    <property type="match status" value="1"/>
</dbReference>
<name>A0A8S5TZY4_9CAUD</name>
<organism evidence="1">
    <name type="scientific">Myoviridae sp. ctCuC1</name>
    <dbReference type="NCBI Taxonomy" id="2825055"/>
    <lineage>
        <taxon>Viruses</taxon>
        <taxon>Duplodnaviria</taxon>
        <taxon>Heunggongvirae</taxon>
        <taxon>Uroviricota</taxon>
        <taxon>Caudoviricetes</taxon>
    </lineage>
</organism>
<dbReference type="InterPro" id="IPR020049">
    <property type="entry name" value="Major_capsid-like"/>
</dbReference>
<evidence type="ECO:0000313" key="1">
    <source>
        <dbReference type="EMBL" id="DAF87764.1"/>
    </source>
</evidence>
<reference evidence="1" key="1">
    <citation type="journal article" date="2021" name="Proc. Natl. Acad. Sci. U.S.A.">
        <title>A Catalog of Tens of Thousands of Viruses from Human Metagenomes Reveals Hidden Associations with Chronic Diseases.</title>
        <authorList>
            <person name="Tisza M.J."/>
            <person name="Buck C.B."/>
        </authorList>
    </citation>
    <scope>NUCLEOTIDE SEQUENCE</scope>
    <source>
        <strain evidence="1">CtCuC1</strain>
    </source>
</reference>
<protein>
    <submittedName>
        <fullName evidence="1">Major capsid protein</fullName>
    </submittedName>
</protein>
<proteinExistence type="predicted"/>
<dbReference type="Pfam" id="PF09950">
    <property type="entry name" value="Major_capside"/>
    <property type="match status" value="1"/>
</dbReference>